<dbReference type="Proteomes" id="UP000062963">
    <property type="component" value="Chromosome"/>
</dbReference>
<organism evidence="2 3">
    <name type="scientific">Spiroplasma kunkelii CR2-3x</name>
    <dbReference type="NCBI Taxonomy" id="273035"/>
    <lineage>
        <taxon>Bacteria</taxon>
        <taxon>Bacillati</taxon>
        <taxon>Mycoplasmatota</taxon>
        <taxon>Mollicutes</taxon>
        <taxon>Entomoplasmatales</taxon>
        <taxon>Spiroplasmataceae</taxon>
        <taxon>Spiroplasma</taxon>
    </lineage>
</organism>
<name>A0A0K2JJD2_SPIKU</name>
<proteinExistence type="predicted"/>
<evidence type="ECO:0000256" key="1">
    <source>
        <dbReference type="SAM" id="MobiDB-lite"/>
    </source>
</evidence>
<gene>
    <name evidence="2" type="ORF">SKUN_001472</name>
</gene>
<feature type="compositionally biased region" description="Low complexity" evidence="1">
    <location>
        <begin position="20"/>
        <end position="31"/>
    </location>
</feature>
<dbReference type="RefSeq" id="WP_158500823.1">
    <property type="nucleotide sequence ID" value="NZ_CP010899.1"/>
</dbReference>
<dbReference type="STRING" id="273035.SKUN_001472"/>
<reference evidence="2 3" key="1">
    <citation type="journal article" date="2015" name="Genome Announc.">
        <title>Complete Genome Sequence of Spiroplasma kunkelii Strain CR2-3x, Causal Agent of Corn Stunt Disease in Zea mays L.</title>
        <authorList>
            <person name="Davis R.E."/>
            <person name="Shao J."/>
            <person name="Dally E.L."/>
            <person name="Zhao Y."/>
            <person name="Gasparich G.E."/>
            <person name="Gaynor B.J."/>
            <person name="Athey J.C."/>
            <person name="Harrison N.A."/>
            <person name="Donofrio N."/>
        </authorList>
    </citation>
    <scope>NUCLEOTIDE SEQUENCE [LARGE SCALE GENOMIC DNA]</scope>
    <source>
        <strain evidence="2 3">CR2-3x</strain>
    </source>
</reference>
<evidence type="ECO:0000313" key="3">
    <source>
        <dbReference type="Proteomes" id="UP000062963"/>
    </source>
</evidence>
<dbReference type="KEGG" id="skn:SKUN_001472"/>
<keyword evidence="3" id="KW-1185">Reference proteome</keyword>
<protein>
    <submittedName>
        <fullName evidence="2">Uncharacterized protein</fullName>
    </submittedName>
</protein>
<evidence type="ECO:0000313" key="2">
    <source>
        <dbReference type="EMBL" id="ALA98331.1"/>
    </source>
</evidence>
<dbReference type="AlphaFoldDB" id="A0A0K2JJD2"/>
<sequence>MDILKEQVKRTLWTGAVIEINESEQNSSNNETDNETENASMGFYPQSKKNTGG</sequence>
<dbReference type="PATRIC" id="fig|273035.7.peg.1818"/>
<feature type="region of interest" description="Disordered" evidence="1">
    <location>
        <begin position="20"/>
        <end position="53"/>
    </location>
</feature>
<dbReference type="EMBL" id="CP010899">
    <property type="protein sequence ID" value="ALA98331.1"/>
    <property type="molecule type" value="Genomic_DNA"/>
</dbReference>
<accession>A0A0K2JJD2</accession>